<reference evidence="2 3" key="1">
    <citation type="submission" date="2018-05" db="EMBL/GenBank/DDBJ databases">
        <title>Complete Genome Sequences of Extremely Thermoacidophilic, Metal-Mobilizing Type-Strain Members of the Archaeal Family Sulfolobaceae: Acidianus brierleyi DSM-1651T, Acidianus sulfidivorans DSM-18786T, Metallosphaera hakonensis DSM-7519T, and Metallosphaera prunae DSM-10039T.</title>
        <authorList>
            <person name="Counts J.A."/>
            <person name="Kelly R.M."/>
        </authorList>
    </citation>
    <scope>NUCLEOTIDE SEQUENCE [LARGE SCALE GENOMIC DNA]</scope>
    <source>
        <strain evidence="2 3">DSM 1651</strain>
    </source>
</reference>
<dbReference type="Proteomes" id="UP000248044">
    <property type="component" value="Chromosome"/>
</dbReference>
<dbReference type="KEGG" id="abri:DFR85_11055"/>
<name>A0A2U9IG77_9CREN</name>
<proteinExistence type="predicted"/>
<gene>
    <name evidence="2" type="ORF">DFR85_11055</name>
</gene>
<keyword evidence="3" id="KW-1185">Reference proteome</keyword>
<feature type="transmembrane region" description="Helical" evidence="1">
    <location>
        <begin position="207"/>
        <end position="226"/>
    </location>
</feature>
<feature type="transmembrane region" description="Helical" evidence="1">
    <location>
        <begin position="130"/>
        <end position="148"/>
    </location>
</feature>
<evidence type="ECO:0000313" key="2">
    <source>
        <dbReference type="EMBL" id="AWR95057.1"/>
    </source>
</evidence>
<dbReference type="EMBL" id="CP029289">
    <property type="protein sequence ID" value="AWR95057.1"/>
    <property type="molecule type" value="Genomic_DNA"/>
</dbReference>
<organism evidence="2 3">
    <name type="scientific">Acidianus brierleyi</name>
    <dbReference type="NCBI Taxonomy" id="41673"/>
    <lineage>
        <taxon>Archaea</taxon>
        <taxon>Thermoproteota</taxon>
        <taxon>Thermoprotei</taxon>
        <taxon>Sulfolobales</taxon>
        <taxon>Sulfolobaceae</taxon>
        <taxon>Acidianus</taxon>
    </lineage>
</organism>
<feature type="transmembrane region" description="Helical" evidence="1">
    <location>
        <begin position="160"/>
        <end position="179"/>
    </location>
</feature>
<keyword evidence="1" id="KW-0472">Membrane</keyword>
<keyword evidence="1" id="KW-1133">Transmembrane helix</keyword>
<feature type="transmembrane region" description="Helical" evidence="1">
    <location>
        <begin position="15"/>
        <end position="35"/>
    </location>
</feature>
<feature type="transmembrane region" description="Helical" evidence="1">
    <location>
        <begin position="107"/>
        <end position="124"/>
    </location>
</feature>
<evidence type="ECO:0000256" key="1">
    <source>
        <dbReference type="SAM" id="Phobius"/>
    </source>
</evidence>
<accession>A0A2U9IG77</accession>
<protein>
    <submittedName>
        <fullName evidence="2">Uncharacterized protein</fullName>
    </submittedName>
</protein>
<feature type="transmembrane region" description="Helical" evidence="1">
    <location>
        <begin position="80"/>
        <end position="100"/>
    </location>
</feature>
<feature type="transmembrane region" description="Helical" evidence="1">
    <location>
        <begin position="47"/>
        <end position="68"/>
    </location>
</feature>
<keyword evidence="1" id="KW-0812">Transmembrane</keyword>
<sequence>MINGIKGLIDLPGEIPWEIILTYYIIAPTLVFLIAKRRRALKNFTTLDWVYIGIGAAAGVVWEFYLGAFIDRVEPKGIEYFIDPGFWGRMIILFVIAGVVRKTGVGMVSLTVFTFLSDLFHYGFGGEPLYFFYEALTYGLFIDAIIAFTGGKPFGISSKTYPKILAAIEGAIVGILWGIPDPIIYEAFYRPFIYGAVVDWQKVYFDLYTHLAFIWIAGLIGGLIAYRIEKAIQI</sequence>
<dbReference type="AlphaFoldDB" id="A0A2U9IG77"/>
<evidence type="ECO:0000313" key="3">
    <source>
        <dbReference type="Proteomes" id="UP000248044"/>
    </source>
</evidence>